<keyword evidence="2" id="KW-0472">Membrane</keyword>
<protein>
    <recommendedName>
        <fullName evidence="5">Transmembrane protein</fullName>
    </recommendedName>
</protein>
<evidence type="ECO:0000256" key="2">
    <source>
        <dbReference type="SAM" id="Phobius"/>
    </source>
</evidence>
<evidence type="ECO:0000313" key="3">
    <source>
        <dbReference type="EMBL" id="PXV83997.1"/>
    </source>
</evidence>
<dbReference type="InterPro" id="IPR047798">
    <property type="entry name" value="BPSS1780-like"/>
</dbReference>
<dbReference type="Proteomes" id="UP000247780">
    <property type="component" value="Unassembled WGS sequence"/>
</dbReference>
<comment type="caution">
    <text evidence="3">The sequence shown here is derived from an EMBL/GenBank/DDBJ whole genome shotgun (WGS) entry which is preliminary data.</text>
</comment>
<dbReference type="NCBIfam" id="NF041043">
    <property type="entry name" value="BPSS1780_fam"/>
    <property type="match status" value="1"/>
</dbReference>
<feature type="transmembrane region" description="Helical" evidence="2">
    <location>
        <begin position="20"/>
        <end position="39"/>
    </location>
</feature>
<feature type="transmembrane region" description="Helical" evidence="2">
    <location>
        <begin position="209"/>
        <end position="229"/>
    </location>
</feature>
<feature type="transmembrane region" description="Helical" evidence="2">
    <location>
        <begin position="45"/>
        <end position="69"/>
    </location>
</feature>
<gene>
    <name evidence="3" type="ORF">C8R14_102116</name>
</gene>
<organism evidence="3 4">
    <name type="scientific">Nitrosomonas eutropha</name>
    <dbReference type="NCBI Taxonomy" id="916"/>
    <lineage>
        <taxon>Bacteria</taxon>
        <taxon>Pseudomonadati</taxon>
        <taxon>Pseudomonadota</taxon>
        <taxon>Betaproteobacteria</taxon>
        <taxon>Nitrosomonadales</taxon>
        <taxon>Nitrosomonadaceae</taxon>
        <taxon>Nitrosomonas</taxon>
    </lineage>
</organism>
<proteinExistence type="predicted"/>
<name>A0ABX5M9W4_9PROT</name>
<sequence>MEARYVRGKQGLQWILSGFYFFRQAPLNWIFLCFTYLLIGTTLGLIPYLGSLVGILTVPVFVAGIMAGCRQLDLNGKLELEYLFYGFKKYTLPLITIGGIYLVGDVLITGFFMLRGGDAAIDMWLHGKRFDETELAGVMNDILSATLFSLLLTIPLLMAIWFAPMLVIFEKMPPLIAIRKSFFACLKNLFAFQIYFIVLFILAMLSAMLYGLGFIVWFPVAFASAYVSYKDIFHYEQDENTRSDQDTGGNKENISQIENDEPK</sequence>
<evidence type="ECO:0000256" key="1">
    <source>
        <dbReference type="SAM" id="MobiDB-lite"/>
    </source>
</evidence>
<feature type="transmembrane region" description="Helical" evidence="2">
    <location>
        <begin position="90"/>
        <end position="114"/>
    </location>
</feature>
<evidence type="ECO:0000313" key="4">
    <source>
        <dbReference type="Proteomes" id="UP000247780"/>
    </source>
</evidence>
<reference evidence="3 4" key="1">
    <citation type="submission" date="2018-04" db="EMBL/GenBank/DDBJ databases">
        <title>Active sludge and wastewater microbial communities from Klosterneuburg, Austria.</title>
        <authorList>
            <person name="Wagner M."/>
        </authorList>
    </citation>
    <scope>NUCLEOTIDE SEQUENCE [LARGE SCALE GENOMIC DNA]</scope>
    <source>
        <strain evidence="3 4">Nm 57</strain>
    </source>
</reference>
<evidence type="ECO:0008006" key="5">
    <source>
        <dbReference type="Google" id="ProtNLM"/>
    </source>
</evidence>
<keyword evidence="2" id="KW-1133">Transmembrane helix</keyword>
<keyword evidence="4" id="KW-1185">Reference proteome</keyword>
<dbReference type="EMBL" id="QICQ01000002">
    <property type="protein sequence ID" value="PXV83997.1"/>
    <property type="molecule type" value="Genomic_DNA"/>
</dbReference>
<feature type="transmembrane region" description="Helical" evidence="2">
    <location>
        <begin position="181"/>
        <end position="203"/>
    </location>
</feature>
<accession>A0ABX5M9W4</accession>
<feature type="compositionally biased region" description="Polar residues" evidence="1">
    <location>
        <begin position="246"/>
        <end position="257"/>
    </location>
</feature>
<feature type="region of interest" description="Disordered" evidence="1">
    <location>
        <begin position="240"/>
        <end position="263"/>
    </location>
</feature>
<keyword evidence="2" id="KW-0812">Transmembrane</keyword>
<dbReference type="RefSeq" id="WP_011633869.1">
    <property type="nucleotide sequence ID" value="NZ_FMTW01000004.1"/>
</dbReference>
<feature type="transmembrane region" description="Helical" evidence="2">
    <location>
        <begin position="142"/>
        <end position="169"/>
    </location>
</feature>